<accession>A0A813LF97</accession>
<evidence type="ECO:0000313" key="2">
    <source>
        <dbReference type="Proteomes" id="UP000626109"/>
    </source>
</evidence>
<dbReference type="Proteomes" id="UP000626109">
    <property type="component" value="Unassembled WGS sequence"/>
</dbReference>
<feature type="non-terminal residue" evidence="1">
    <location>
        <position position="135"/>
    </location>
</feature>
<name>A0A813LF97_POLGL</name>
<gene>
    <name evidence="1" type="ORF">PGLA2088_LOCUS45076</name>
</gene>
<comment type="caution">
    <text evidence="1">The sequence shown here is derived from an EMBL/GenBank/DDBJ whole genome shotgun (WGS) entry which is preliminary data.</text>
</comment>
<feature type="non-terminal residue" evidence="1">
    <location>
        <position position="1"/>
    </location>
</feature>
<dbReference type="EMBL" id="CAJNNW010035525">
    <property type="protein sequence ID" value="CAE8728285.1"/>
    <property type="molecule type" value="Genomic_DNA"/>
</dbReference>
<sequence length="135" mass="14920">ACDAQLLLGGLGVEVCSRPTFRTVNSHEWTEKRPLPDVFAHGSELAVSCWKERFVGFQGFQRSAGEMLHCVNGEWYNTQEKPELQGFTCESCLFVGGKGLASLAKRNEQELYYFNKMSLSVYSELGTLLTAATGG</sequence>
<evidence type="ECO:0000313" key="1">
    <source>
        <dbReference type="EMBL" id="CAE8728285.1"/>
    </source>
</evidence>
<dbReference type="AlphaFoldDB" id="A0A813LF97"/>
<proteinExistence type="predicted"/>
<organism evidence="1 2">
    <name type="scientific">Polarella glacialis</name>
    <name type="common">Dinoflagellate</name>
    <dbReference type="NCBI Taxonomy" id="89957"/>
    <lineage>
        <taxon>Eukaryota</taxon>
        <taxon>Sar</taxon>
        <taxon>Alveolata</taxon>
        <taxon>Dinophyceae</taxon>
        <taxon>Suessiales</taxon>
        <taxon>Suessiaceae</taxon>
        <taxon>Polarella</taxon>
    </lineage>
</organism>
<reference evidence="1" key="1">
    <citation type="submission" date="2021-02" db="EMBL/GenBank/DDBJ databases">
        <authorList>
            <person name="Dougan E. K."/>
            <person name="Rhodes N."/>
            <person name="Thang M."/>
            <person name="Chan C."/>
        </authorList>
    </citation>
    <scope>NUCLEOTIDE SEQUENCE</scope>
</reference>
<protein>
    <submittedName>
        <fullName evidence="1">Uncharacterized protein</fullName>
    </submittedName>
</protein>